<feature type="transmembrane region" description="Helical" evidence="2">
    <location>
        <begin position="125"/>
        <end position="145"/>
    </location>
</feature>
<reference evidence="3 4" key="1">
    <citation type="submission" date="2018-10" db="EMBL/GenBank/DDBJ databases">
        <title>Kocuria tytouropygialis sp. nov., isolated from the uropygial gland of an American barn owl (Tyto furcata).</title>
        <authorList>
            <person name="Braun M.S."/>
            <person name="Wang E."/>
            <person name="Zimmermann S."/>
            <person name="Wagner H."/>
            <person name="Wink M."/>
        </authorList>
    </citation>
    <scope>NUCLEOTIDE SEQUENCE [LARGE SCALE GENOMIC DNA]</scope>
    <source>
        <strain evidence="3 4">442</strain>
    </source>
</reference>
<feature type="transmembrane region" description="Helical" evidence="2">
    <location>
        <begin position="197"/>
        <end position="219"/>
    </location>
</feature>
<accession>A0A495A3B9</accession>
<sequence>MGMTRAQKARKYGESGGSTAAGSRRSRGAAARPAGVRPTSVHEMRPDELAAEPTRGSSAGILVGVAFFVGAALWLYYHLLVLQGVSGAMAHGVTAPELLAGGFGPEHVADFARGLGPDGHTGYKGVHATTGLFTPLLTGMGWLLFTGLNTPQRARKWVYWVVVLAYAVVFVAGNSALDAAVAHPADQGAAALASGLVVTRWILFAALVLITVIVAVSVVRRKLSDFAEGRLPGQRPRG</sequence>
<dbReference type="OrthoDB" id="4883587at2"/>
<feature type="region of interest" description="Disordered" evidence="1">
    <location>
        <begin position="1"/>
        <end position="53"/>
    </location>
</feature>
<keyword evidence="2" id="KW-1133">Transmembrane helix</keyword>
<evidence type="ECO:0000256" key="2">
    <source>
        <dbReference type="SAM" id="Phobius"/>
    </source>
</evidence>
<feature type="transmembrane region" description="Helical" evidence="2">
    <location>
        <begin position="157"/>
        <end position="177"/>
    </location>
</feature>
<evidence type="ECO:0000313" key="4">
    <source>
        <dbReference type="Proteomes" id="UP000249516"/>
    </source>
</evidence>
<protein>
    <submittedName>
        <fullName evidence="3">Uncharacterized protein</fullName>
    </submittedName>
</protein>
<gene>
    <name evidence="3" type="ORF">C1C97_009485</name>
</gene>
<dbReference type="EMBL" id="PNJG02000003">
    <property type="protein sequence ID" value="RKQ34070.1"/>
    <property type="molecule type" value="Genomic_DNA"/>
</dbReference>
<evidence type="ECO:0000313" key="3">
    <source>
        <dbReference type="EMBL" id="RKQ34070.1"/>
    </source>
</evidence>
<evidence type="ECO:0000256" key="1">
    <source>
        <dbReference type="SAM" id="MobiDB-lite"/>
    </source>
</evidence>
<comment type="caution">
    <text evidence="3">The sequence shown here is derived from an EMBL/GenBank/DDBJ whole genome shotgun (WGS) entry which is preliminary data.</text>
</comment>
<organism evidence="3 4">
    <name type="scientific">Kocuria tytonis</name>
    <dbReference type="NCBI Taxonomy" id="2054280"/>
    <lineage>
        <taxon>Bacteria</taxon>
        <taxon>Bacillati</taxon>
        <taxon>Actinomycetota</taxon>
        <taxon>Actinomycetes</taxon>
        <taxon>Micrococcales</taxon>
        <taxon>Micrococcaceae</taxon>
        <taxon>Kocuria</taxon>
    </lineage>
</organism>
<feature type="compositionally biased region" description="Low complexity" evidence="1">
    <location>
        <begin position="17"/>
        <end position="35"/>
    </location>
</feature>
<dbReference type="RefSeq" id="WP_121031521.1">
    <property type="nucleotide sequence ID" value="NZ_PNJG02000003.1"/>
</dbReference>
<dbReference type="AlphaFoldDB" id="A0A495A3B9"/>
<keyword evidence="2" id="KW-0472">Membrane</keyword>
<name>A0A495A3B9_9MICC</name>
<dbReference type="Proteomes" id="UP000249516">
    <property type="component" value="Unassembled WGS sequence"/>
</dbReference>
<keyword evidence="2" id="KW-0812">Transmembrane</keyword>
<proteinExistence type="predicted"/>
<keyword evidence="4" id="KW-1185">Reference proteome</keyword>
<feature type="transmembrane region" description="Helical" evidence="2">
    <location>
        <begin position="59"/>
        <end position="77"/>
    </location>
</feature>